<evidence type="ECO:0000259" key="2">
    <source>
        <dbReference type="Pfam" id="PF00440"/>
    </source>
</evidence>
<dbReference type="Gene3D" id="1.10.357.10">
    <property type="entry name" value="Tetracycline Repressor, domain 2"/>
    <property type="match status" value="1"/>
</dbReference>
<protein>
    <submittedName>
        <fullName evidence="3">TetR family transcriptional regulator</fullName>
    </submittedName>
</protein>
<dbReference type="RefSeq" id="WP_036342385.1">
    <property type="nucleotide sequence ID" value="NZ_JALN02000001.1"/>
</dbReference>
<evidence type="ECO:0000313" key="3">
    <source>
        <dbReference type="EMBL" id="KDE99961.1"/>
    </source>
</evidence>
<dbReference type="EMBL" id="JALN02000001">
    <property type="protein sequence ID" value="KDE99961.1"/>
    <property type="molecule type" value="Genomic_DNA"/>
</dbReference>
<dbReference type="SUPFAM" id="SSF46689">
    <property type="entry name" value="Homeodomain-like"/>
    <property type="match status" value="1"/>
</dbReference>
<organism evidence="3 4">
    <name type="scientific">Mycolicibacterium aromaticivorans JS19b1 = JCM 16368</name>
    <dbReference type="NCBI Taxonomy" id="1440774"/>
    <lineage>
        <taxon>Bacteria</taxon>
        <taxon>Bacillati</taxon>
        <taxon>Actinomycetota</taxon>
        <taxon>Actinomycetes</taxon>
        <taxon>Mycobacteriales</taxon>
        <taxon>Mycobacteriaceae</taxon>
        <taxon>Mycolicibacterium</taxon>
    </lineage>
</organism>
<evidence type="ECO:0000256" key="1">
    <source>
        <dbReference type="ARBA" id="ARBA00023125"/>
    </source>
</evidence>
<sequence length="237" mass="25648">MSAAKDPRTDRSSITRDALLVAAERLFAENGLYAVSNRQISDAAGQGNNAAACYHFGSRADLLRAIEARHHAEIDENRRGKLADMPPNPQLRDWIGVLVHPLTEHLHALGTSTTYARFAAQVMADPACRELVGSYAMTSERMLKTVRGINRCLPARPKRVRVIRWTMARNLLMHTCAEIEGERATGAASANSNWLVVGEELVDALVGLWAAPDEAPRAAQVRASSARSGSIATPAGS</sequence>
<reference evidence="3" key="1">
    <citation type="submission" date="2014-05" db="EMBL/GenBank/DDBJ databases">
        <title>Genome sequence of Mycobacterium aromaticivorans strain JS19b1T (= DSM 45407T).</title>
        <authorList>
            <person name="Kwak Y."/>
            <person name="Park G.-S."/>
            <person name="Li Q.X."/>
            <person name="Lee S.-E."/>
            <person name="Shin J.-H."/>
        </authorList>
    </citation>
    <scope>NUCLEOTIDE SEQUENCE [LARGE SCALE GENOMIC DNA]</scope>
    <source>
        <strain evidence="3">JS19b1</strain>
    </source>
</reference>
<proteinExistence type="predicted"/>
<name>A0A064CJW8_9MYCO</name>
<accession>A0A064CJW8</accession>
<dbReference type="AlphaFoldDB" id="A0A064CJW8"/>
<comment type="caution">
    <text evidence="3">The sequence shown here is derived from an EMBL/GenBank/DDBJ whole genome shotgun (WGS) entry which is preliminary data.</text>
</comment>
<dbReference type="GO" id="GO:0003677">
    <property type="term" value="F:DNA binding"/>
    <property type="evidence" value="ECO:0007669"/>
    <property type="project" value="UniProtKB-KW"/>
</dbReference>
<dbReference type="InterPro" id="IPR001647">
    <property type="entry name" value="HTH_TetR"/>
</dbReference>
<dbReference type="Pfam" id="PF00440">
    <property type="entry name" value="TetR_N"/>
    <property type="match status" value="1"/>
</dbReference>
<dbReference type="InterPro" id="IPR009057">
    <property type="entry name" value="Homeodomain-like_sf"/>
</dbReference>
<keyword evidence="1" id="KW-0238">DNA-binding</keyword>
<evidence type="ECO:0000313" key="4">
    <source>
        <dbReference type="Proteomes" id="UP000022835"/>
    </source>
</evidence>
<feature type="domain" description="HTH tetR-type" evidence="2">
    <location>
        <begin position="19"/>
        <end position="66"/>
    </location>
</feature>
<gene>
    <name evidence="3" type="ORF">Y900_013700</name>
</gene>
<keyword evidence="4" id="KW-1185">Reference proteome</keyword>
<dbReference type="Proteomes" id="UP000022835">
    <property type="component" value="Unassembled WGS sequence"/>
</dbReference>
<dbReference type="STRING" id="1440774.Y900_013700"/>
<dbReference type="eggNOG" id="COG1309">
    <property type="taxonomic scope" value="Bacteria"/>
</dbReference>